<dbReference type="EMBL" id="AMQN01013354">
    <property type="status" value="NOT_ANNOTATED_CDS"/>
    <property type="molecule type" value="Genomic_DNA"/>
</dbReference>
<evidence type="ECO:0000313" key="4">
    <source>
        <dbReference type="Proteomes" id="UP000014760"/>
    </source>
</evidence>
<keyword evidence="1" id="KW-1133">Transmembrane helix</keyword>
<dbReference type="EnsemblMetazoa" id="CapteT210782">
    <property type="protein sequence ID" value="CapteP210782"/>
    <property type="gene ID" value="CapteG210782"/>
</dbReference>
<feature type="transmembrane region" description="Helical" evidence="1">
    <location>
        <begin position="27"/>
        <end position="47"/>
    </location>
</feature>
<reference evidence="3" key="3">
    <citation type="submission" date="2015-06" db="UniProtKB">
        <authorList>
            <consortium name="EnsemblMetazoa"/>
        </authorList>
    </citation>
    <scope>IDENTIFICATION</scope>
</reference>
<keyword evidence="4" id="KW-1185">Reference proteome</keyword>
<evidence type="ECO:0000313" key="3">
    <source>
        <dbReference type="EnsemblMetazoa" id="CapteP210782"/>
    </source>
</evidence>
<feature type="transmembrane region" description="Helical" evidence="1">
    <location>
        <begin position="308"/>
        <end position="330"/>
    </location>
</feature>
<feature type="transmembrane region" description="Helical" evidence="1">
    <location>
        <begin position="196"/>
        <end position="224"/>
    </location>
</feature>
<dbReference type="AlphaFoldDB" id="R7TMM4"/>
<feature type="transmembrane region" description="Helical" evidence="1">
    <location>
        <begin position="155"/>
        <end position="176"/>
    </location>
</feature>
<dbReference type="HOGENOM" id="CLU_052413_0_0_1"/>
<keyword evidence="1" id="KW-0472">Membrane</keyword>
<organism evidence="2">
    <name type="scientific">Capitella teleta</name>
    <name type="common">Polychaete worm</name>
    <dbReference type="NCBI Taxonomy" id="283909"/>
    <lineage>
        <taxon>Eukaryota</taxon>
        <taxon>Metazoa</taxon>
        <taxon>Spiralia</taxon>
        <taxon>Lophotrochozoa</taxon>
        <taxon>Annelida</taxon>
        <taxon>Polychaeta</taxon>
        <taxon>Sedentaria</taxon>
        <taxon>Scolecida</taxon>
        <taxon>Capitellidae</taxon>
        <taxon>Capitella</taxon>
    </lineage>
</organism>
<name>R7TMM4_CAPTE</name>
<sequence>MALEEEISREHQDDKDIKPKHGDCTGLLLYNTMLPLIRSLQIFGLYFHSVYPVRQAAGKGNWSVGKIYSTFILIVSCFNFLRAWSTFKNGVELGTELFGKLIFIAWFFECAANSCTMYHACTSPSGLETFFSKWHQIHSVACNSKLAIYRKKTTVYVAIAWFVFAANVAFGFYGVLATPAWNDLLAPFSPDVEYWLYVRIAYLIMHIWLSACWSFVGVFGLFVISLMHWEFKCFNAILRSHIKDDGSFSADFEHWRLRHQKLSSLVSTADGAISVHIGVSFACCILKVILIIYNLIWWPELLVDPLVAFMNAFWLVMAIGAVSLLSIWAAYVNQEVSMHNSMLFYVIEVISLIGSCIVG</sequence>
<reference evidence="2 4" key="2">
    <citation type="journal article" date="2013" name="Nature">
        <title>Insights into bilaterian evolution from three spiralian genomes.</title>
        <authorList>
            <person name="Simakov O."/>
            <person name="Marletaz F."/>
            <person name="Cho S.J."/>
            <person name="Edsinger-Gonzales E."/>
            <person name="Havlak P."/>
            <person name="Hellsten U."/>
            <person name="Kuo D.H."/>
            <person name="Larsson T."/>
            <person name="Lv J."/>
            <person name="Arendt D."/>
            <person name="Savage R."/>
            <person name="Osoegawa K."/>
            <person name="de Jong P."/>
            <person name="Grimwood J."/>
            <person name="Chapman J.A."/>
            <person name="Shapiro H."/>
            <person name="Aerts A."/>
            <person name="Otillar R.P."/>
            <person name="Terry A.Y."/>
            <person name="Boore J.L."/>
            <person name="Grigoriev I.V."/>
            <person name="Lindberg D.R."/>
            <person name="Seaver E.C."/>
            <person name="Weisblat D.A."/>
            <person name="Putnam N.H."/>
            <person name="Rokhsar D.S."/>
        </authorList>
    </citation>
    <scope>NUCLEOTIDE SEQUENCE</scope>
    <source>
        <strain evidence="2 4">I ESC-2004</strain>
    </source>
</reference>
<reference evidence="4" key="1">
    <citation type="submission" date="2012-12" db="EMBL/GenBank/DDBJ databases">
        <authorList>
            <person name="Hellsten U."/>
            <person name="Grimwood J."/>
            <person name="Chapman J.A."/>
            <person name="Shapiro H."/>
            <person name="Aerts A."/>
            <person name="Otillar R.P."/>
            <person name="Terry A.Y."/>
            <person name="Boore J.L."/>
            <person name="Simakov O."/>
            <person name="Marletaz F."/>
            <person name="Cho S.-J."/>
            <person name="Edsinger-Gonzales E."/>
            <person name="Havlak P."/>
            <person name="Kuo D.-H."/>
            <person name="Larsson T."/>
            <person name="Lv J."/>
            <person name="Arendt D."/>
            <person name="Savage R."/>
            <person name="Osoegawa K."/>
            <person name="de Jong P."/>
            <person name="Lindberg D.R."/>
            <person name="Seaver E.C."/>
            <person name="Weisblat D.A."/>
            <person name="Putnam N.H."/>
            <person name="Grigoriev I.V."/>
            <person name="Rokhsar D.S."/>
        </authorList>
    </citation>
    <scope>NUCLEOTIDE SEQUENCE</scope>
    <source>
        <strain evidence="4">I ESC-2004</strain>
    </source>
</reference>
<dbReference type="Proteomes" id="UP000014760">
    <property type="component" value="Unassembled WGS sequence"/>
</dbReference>
<accession>R7TMM4</accession>
<protein>
    <recommendedName>
        <fullName evidence="5">Gustatory receptor</fullName>
    </recommendedName>
</protein>
<proteinExistence type="predicted"/>
<dbReference type="OrthoDB" id="6478931at2759"/>
<evidence type="ECO:0000256" key="1">
    <source>
        <dbReference type="SAM" id="Phobius"/>
    </source>
</evidence>
<feature type="transmembrane region" description="Helical" evidence="1">
    <location>
        <begin position="342"/>
        <end position="358"/>
    </location>
</feature>
<feature type="transmembrane region" description="Helical" evidence="1">
    <location>
        <begin position="271"/>
        <end position="296"/>
    </location>
</feature>
<gene>
    <name evidence="2" type="ORF">CAPTEDRAFT_210782</name>
</gene>
<evidence type="ECO:0008006" key="5">
    <source>
        <dbReference type="Google" id="ProtNLM"/>
    </source>
</evidence>
<dbReference type="EMBL" id="KB310160">
    <property type="protein sequence ID" value="ELT92320.1"/>
    <property type="molecule type" value="Genomic_DNA"/>
</dbReference>
<dbReference type="OMA" id="FLMYHMV"/>
<keyword evidence="1" id="KW-0812">Transmembrane</keyword>
<evidence type="ECO:0000313" key="2">
    <source>
        <dbReference type="EMBL" id="ELT92320.1"/>
    </source>
</evidence>
<feature type="transmembrane region" description="Helical" evidence="1">
    <location>
        <begin position="67"/>
        <end position="84"/>
    </location>
</feature>